<dbReference type="InterPro" id="IPR035979">
    <property type="entry name" value="RBD_domain_sf"/>
</dbReference>
<dbReference type="Pfam" id="PF04770">
    <property type="entry name" value="ZF-HD_dimer"/>
    <property type="match status" value="2"/>
</dbReference>
<dbReference type="PANTHER" id="PTHR48034">
    <property type="entry name" value="TRANSFORMER-2 SEX-DETERMINING PROTEIN-RELATED"/>
    <property type="match status" value="1"/>
</dbReference>
<gene>
    <name evidence="4" type="ORF">MERR_LOCUS49157</name>
</gene>
<dbReference type="Pfam" id="PF00076">
    <property type="entry name" value="RRM_1"/>
    <property type="match status" value="1"/>
</dbReference>
<evidence type="ECO:0000313" key="5">
    <source>
        <dbReference type="Proteomes" id="UP000467841"/>
    </source>
</evidence>
<proteinExistence type="predicted"/>
<keyword evidence="1" id="KW-0694">RNA-binding</keyword>
<dbReference type="InterPro" id="IPR006456">
    <property type="entry name" value="ZF_HD_homeobox_Cys/His_dimer"/>
</dbReference>
<feature type="compositionally biased region" description="Basic and acidic residues" evidence="2">
    <location>
        <begin position="248"/>
        <end position="259"/>
    </location>
</feature>
<dbReference type="EMBL" id="CACVBM020001906">
    <property type="protein sequence ID" value="CAA7061921.1"/>
    <property type="molecule type" value="Genomic_DNA"/>
</dbReference>
<evidence type="ECO:0000256" key="1">
    <source>
        <dbReference type="PROSITE-ProRule" id="PRU00176"/>
    </source>
</evidence>
<feature type="region of interest" description="Disordered" evidence="2">
    <location>
        <begin position="129"/>
        <end position="172"/>
    </location>
</feature>
<evidence type="ECO:0000313" key="4">
    <source>
        <dbReference type="EMBL" id="CAA7061921.1"/>
    </source>
</evidence>
<protein>
    <recommendedName>
        <fullName evidence="3">RRM domain-containing protein</fullName>
    </recommendedName>
</protein>
<feature type="region of interest" description="Disordered" evidence="2">
    <location>
        <begin position="248"/>
        <end position="364"/>
    </location>
</feature>
<dbReference type="OrthoDB" id="439808at2759"/>
<dbReference type="FunFam" id="3.30.70.330:FF:000753">
    <property type="entry name" value="Serine/arginine-rich SC35-like splicing factor SCL28"/>
    <property type="match status" value="1"/>
</dbReference>
<sequence length="364" mass="42360">MSMWKETVTYGMCFNRIDGVKKDYCKHFLAGGEEGTPEALFCAGCGCHVCFHRKVVTKEFDITNAIVKYGVCAKNHAAHLGKSMSYDGCREFLAADKEGALFYWVGVLRFNFWDDFFWGNRGIAMARARSRSRSYSPRPRSRSPPRERKSYDENRHRERLSSRDRDSSDPSGLLIRNLPLDARPNDLRDSFERFGPLKDIYLPRNYYTGEPRGFGFVKYRYAEDAAEALKRMNHKVIGGREITIVFAEENRKTPREMRTTSHTSGRYGDSRRTSRRSPRRRYRSHSRSLSPARREPRHNKARERDSYSPRRSRSISRSPLPRKERGHKSINVSRSPSRSPREEKVVSPVRSRSLSRSRSRSISR</sequence>
<dbReference type="Proteomes" id="UP000467841">
    <property type="component" value="Unassembled WGS sequence"/>
</dbReference>
<dbReference type="InterPro" id="IPR012677">
    <property type="entry name" value="Nucleotide-bd_a/b_plait_sf"/>
</dbReference>
<feature type="compositionally biased region" description="Basic and acidic residues" evidence="2">
    <location>
        <begin position="144"/>
        <end position="168"/>
    </location>
</feature>
<dbReference type="SUPFAM" id="SSF54928">
    <property type="entry name" value="RNA-binding domain, RBD"/>
    <property type="match status" value="1"/>
</dbReference>
<dbReference type="AlphaFoldDB" id="A0A6D2LKL3"/>
<dbReference type="PROSITE" id="PS50102">
    <property type="entry name" value="RRM"/>
    <property type="match status" value="1"/>
</dbReference>
<feature type="domain" description="RRM" evidence="3">
    <location>
        <begin position="171"/>
        <end position="249"/>
    </location>
</feature>
<keyword evidence="5" id="KW-1185">Reference proteome</keyword>
<dbReference type="SMART" id="SM00360">
    <property type="entry name" value="RRM"/>
    <property type="match status" value="1"/>
</dbReference>
<name>A0A6D2LKL3_9BRAS</name>
<accession>A0A6D2LKL3</accession>
<evidence type="ECO:0000256" key="2">
    <source>
        <dbReference type="SAM" id="MobiDB-lite"/>
    </source>
</evidence>
<feature type="compositionally biased region" description="Basic residues" evidence="2">
    <location>
        <begin position="353"/>
        <end position="364"/>
    </location>
</feature>
<organism evidence="4 5">
    <name type="scientific">Microthlaspi erraticum</name>
    <dbReference type="NCBI Taxonomy" id="1685480"/>
    <lineage>
        <taxon>Eukaryota</taxon>
        <taxon>Viridiplantae</taxon>
        <taxon>Streptophyta</taxon>
        <taxon>Embryophyta</taxon>
        <taxon>Tracheophyta</taxon>
        <taxon>Spermatophyta</taxon>
        <taxon>Magnoliopsida</taxon>
        <taxon>eudicotyledons</taxon>
        <taxon>Gunneridae</taxon>
        <taxon>Pentapetalae</taxon>
        <taxon>rosids</taxon>
        <taxon>malvids</taxon>
        <taxon>Brassicales</taxon>
        <taxon>Brassicaceae</taxon>
        <taxon>Coluteocarpeae</taxon>
        <taxon>Microthlaspi</taxon>
    </lineage>
</organism>
<reference evidence="4" key="1">
    <citation type="submission" date="2020-01" db="EMBL/GenBank/DDBJ databases">
        <authorList>
            <person name="Mishra B."/>
        </authorList>
    </citation>
    <scope>NUCLEOTIDE SEQUENCE [LARGE SCALE GENOMIC DNA]</scope>
</reference>
<evidence type="ECO:0000259" key="3">
    <source>
        <dbReference type="PROSITE" id="PS50102"/>
    </source>
</evidence>
<dbReference type="Gene3D" id="3.30.70.330">
    <property type="match status" value="1"/>
</dbReference>
<dbReference type="InterPro" id="IPR000504">
    <property type="entry name" value="RRM_dom"/>
</dbReference>
<feature type="compositionally biased region" description="Basic residues" evidence="2">
    <location>
        <begin position="273"/>
        <end position="286"/>
    </location>
</feature>
<dbReference type="InterPro" id="IPR050441">
    <property type="entry name" value="RBM"/>
</dbReference>
<dbReference type="GO" id="GO:0003723">
    <property type="term" value="F:RNA binding"/>
    <property type="evidence" value="ECO:0007669"/>
    <property type="project" value="UniProtKB-UniRule"/>
</dbReference>
<comment type="caution">
    <text evidence="4">The sequence shown here is derived from an EMBL/GenBank/DDBJ whole genome shotgun (WGS) entry which is preliminary data.</text>
</comment>